<comment type="subcellular location">
    <subcellularLocation>
        <location evidence="1">Membrane</location>
        <topology evidence="1">Peripheral membrane protein</topology>
    </subcellularLocation>
</comment>
<sequence length="915" mass="105711">MSRNANVQQCLSNIKIHSKSMKDSLAEGNLLQALKHCMNFLNELRTSQLSPKEYYELYIAVFDSLEYLASYLKQSHQRKQKRKEDTPFLADLYEIAQFLGNIVPRLYLMIVIGTTLMSTNNESAKELMKDMIEMCKGVQHPIRGLFLRNYLSQRSKDLLPLETEEDFEDTVDFLITNFIEMNKLWVRLQHQGHSSERGLRYKERKELKVLVGSNLVRLSQAIDDFSNGKEGFGEKFYKESIYPVITEQIIQCKDSLAQNYLIDVLIQIFPDSYHFATIDDLLNNVFLRLHPALKKSDLVSNLVDRFVMNLKFETDLNQTTNKIGSTGRNEKNKPPSLSDSADPIFESFWTFYDKIDNLQPSLSADEICLILQSLIKLTLNFQPDNYANLNKIYELAMQTLQKHKLGDQESRERFESSLWYDLLAAPVNELKSIKELLKIEYFRQLFERIPELHFKKQLSLVIIDKLLDLPEQETLSTFEEVDDVFAYLTIIIEEKDFKVDTQKDLGIKKTIKLDGGDKVVTEEFMERQEKLCRCLHLIRLEDTLKTLSALLYVKKRYLSKCAENTIHTYPALISQITNCLRLLGYRSKASNEKDKGSFLLNNFKNLSIIIDELYQHHLAHNAELILRLYLNAATVADQLKQENIAFELFQQTFVVYEESLSINKAPQHAPSPQDPMGGSVAYRLVLSIANALATLRYFSKKNYEALITKVTLYGSKLLKKHDQCRAIYKCAHLWWWCDLLIEGPSPTVASVDGDATKDASEPKEKDKSSTTDVTTDEDKEQNKESEQNDETQITEANDVQLYQDGKRVLECLQKALRVADSCMDPYLLLRLFVEILNLCVIFNVYGNYFIDARYVNGLIDLIRNNIANLKDEDHSRTEGDRETKLLRHIEQLFDRTLEHIAGQQASEGRLEGVFV</sequence>
<name>A0A0L0NVQ1_CANAR</name>
<protein>
    <recommendedName>
        <fullName evidence="6">Vacuolar protein sorting-associated protein 35</fullName>
    </recommendedName>
</protein>
<evidence type="ECO:0000256" key="2">
    <source>
        <dbReference type="ARBA" id="ARBA00006536"/>
    </source>
</evidence>
<evidence type="ECO:0000256" key="7">
    <source>
        <dbReference type="SAM" id="MobiDB-lite"/>
    </source>
</evidence>
<evidence type="ECO:0000256" key="5">
    <source>
        <dbReference type="ARBA" id="ARBA00023136"/>
    </source>
</evidence>
<evidence type="ECO:0000256" key="6">
    <source>
        <dbReference type="PIRNR" id="PIRNR009375"/>
    </source>
</evidence>
<feature type="compositionally biased region" description="Basic and acidic residues" evidence="7">
    <location>
        <begin position="754"/>
        <end position="769"/>
    </location>
</feature>
<evidence type="ECO:0000313" key="9">
    <source>
        <dbReference type="Proteomes" id="UP000037122"/>
    </source>
</evidence>
<feature type="region of interest" description="Disordered" evidence="7">
    <location>
        <begin position="751"/>
        <end position="796"/>
    </location>
</feature>
<dbReference type="VEuPathDB" id="FungiDB:QG37_05067"/>
<dbReference type="Pfam" id="PF03635">
    <property type="entry name" value="Vps35"/>
    <property type="match status" value="1"/>
</dbReference>
<dbReference type="EMBL" id="LGST01000035">
    <property type="protein sequence ID" value="KND98088.1"/>
    <property type="molecule type" value="Genomic_DNA"/>
</dbReference>
<dbReference type="AlphaFoldDB" id="A0A0L0NVQ1"/>
<dbReference type="GO" id="GO:0042147">
    <property type="term" value="P:retrograde transport, endosome to Golgi"/>
    <property type="evidence" value="ECO:0007669"/>
    <property type="project" value="InterPro"/>
</dbReference>
<keyword evidence="4 6" id="KW-0653">Protein transport</keyword>
<dbReference type="GO" id="GO:0006886">
    <property type="term" value="P:intracellular protein transport"/>
    <property type="evidence" value="ECO:0007669"/>
    <property type="project" value="TreeGrafter"/>
</dbReference>
<keyword evidence="3 6" id="KW-0813">Transport</keyword>
<dbReference type="GO" id="GO:0030906">
    <property type="term" value="C:retromer, cargo-selective complex"/>
    <property type="evidence" value="ECO:0007669"/>
    <property type="project" value="InterPro"/>
</dbReference>
<dbReference type="VEuPathDB" id="FungiDB:CJJ07_001126"/>
<dbReference type="PANTHER" id="PTHR11099:SF0">
    <property type="entry name" value="VACUOLAR PROTEIN SORTING-ASSOCIATED PROTEIN 35"/>
    <property type="match status" value="1"/>
</dbReference>
<evidence type="ECO:0000256" key="3">
    <source>
        <dbReference type="ARBA" id="ARBA00022448"/>
    </source>
</evidence>
<evidence type="ECO:0000256" key="1">
    <source>
        <dbReference type="ARBA" id="ARBA00004170"/>
    </source>
</evidence>
<dbReference type="VEuPathDB" id="FungiDB:CJJ09_001146"/>
<dbReference type="GO" id="GO:0005770">
    <property type="term" value="C:late endosome"/>
    <property type="evidence" value="ECO:0007669"/>
    <property type="project" value="TreeGrafter"/>
</dbReference>
<gene>
    <name evidence="8" type="ORF">QG37_05067</name>
</gene>
<dbReference type="GO" id="GO:0005829">
    <property type="term" value="C:cytosol"/>
    <property type="evidence" value="ECO:0007669"/>
    <property type="project" value="GOC"/>
</dbReference>
<evidence type="ECO:0000313" key="8">
    <source>
        <dbReference type="EMBL" id="KND98088.1"/>
    </source>
</evidence>
<accession>A0A0L0NVQ1</accession>
<dbReference type="Proteomes" id="UP000037122">
    <property type="component" value="Unassembled WGS sequence"/>
</dbReference>
<reference evidence="9" key="1">
    <citation type="journal article" date="2015" name="BMC Genomics">
        <title>Draft genome of a commonly misdiagnosed multidrug resistant pathogen Candida auris.</title>
        <authorList>
            <person name="Chatterjee S."/>
            <person name="Alampalli S.V."/>
            <person name="Nageshan R.K."/>
            <person name="Chettiar S.T."/>
            <person name="Joshi S."/>
            <person name="Tatu U.S."/>
        </authorList>
    </citation>
    <scope>NUCLEOTIDE SEQUENCE [LARGE SCALE GENOMIC DNA]</scope>
    <source>
        <strain evidence="9">6684</strain>
    </source>
</reference>
<dbReference type="InterPro" id="IPR005378">
    <property type="entry name" value="Vps35"/>
</dbReference>
<comment type="similarity">
    <text evidence="2 6">Belongs to the VPS35 family.</text>
</comment>
<dbReference type="PANTHER" id="PTHR11099">
    <property type="entry name" value="VACUOLAR SORTING PROTEIN 35"/>
    <property type="match status" value="1"/>
</dbReference>
<dbReference type="VEuPathDB" id="FungiDB:B9J08_002955"/>
<dbReference type="Gene3D" id="1.25.40.660">
    <property type="entry name" value="Vacuolar protein sorting-associated protein 35, helical subcomplex Vps35-C"/>
    <property type="match status" value="1"/>
</dbReference>
<evidence type="ECO:0000256" key="4">
    <source>
        <dbReference type="ARBA" id="ARBA00022927"/>
    </source>
</evidence>
<organism evidence="8 9">
    <name type="scientific">Candidozyma auris</name>
    <name type="common">Yeast</name>
    <name type="synonym">Candida auris</name>
    <dbReference type="NCBI Taxonomy" id="498019"/>
    <lineage>
        <taxon>Eukaryota</taxon>
        <taxon>Fungi</taxon>
        <taxon>Dikarya</taxon>
        <taxon>Ascomycota</taxon>
        <taxon>Saccharomycotina</taxon>
        <taxon>Pichiomycetes</taxon>
        <taxon>Metschnikowiaceae</taxon>
        <taxon>Candidozyma</taxon>
    </lineage>
</organism>
<comment type="caution">
    <text evidence="8">The sequence shown here is derived from an EMBL/GenBank/DDBJ whole genome shotgun (WGS) entry which is preliminary data.</text>
</comment>
<dbReference type="VEuPathDB" id="FungiDB:CJI96_0000789"/>
<keyword evidence="5" id="KW-0472">Membrane</keyword>
<comment type="function">
    <text evidence="6">Plays a role in vesicular protein sorting.</text>
</comment>
<proteinExistence type="inferred from homology"/>
<dbReference type="PIRSF" id="PIRSF009375">
    <property type="entry name" value="Retromer_Vps35"/>
    <property type="match status" value="1"/>
</dbReference>
<dbReference type="VEuPathDB" id="FungiDB:CJI97_003028"/>
<dbReference type="InterPro" id="IPR042491">
    <property type="entry name" value="Vps35_C"/>
</dbReference>